<dbReference type="Pfam" id="PF01040">
    <property type="entry name" value="UbiA"/>
    <property type="match status" value="1"/>
</dbReference>
<evidence type="ECO:0000313" key="16">
    <source>
        <dbReference type="Proteomes" id="UP000325030"/>
    </source>
</evidence>
<evidence type="ECO:0000256" key="5">
    <source>
        <dbReference type="ARBA" id="ARBA00022692"/>
    </source>
</evidence>
<evidence type="ECO:0000313" key="14">
    <source>
        <dbReference type="EMBL" id="BBG26758.1"/>
    </source>
</evidence>
<comment type="cofactor">
    <cofactor evidence="12">
        <name>Mg(2+)</name>
        <dbReference type="ChEBI" id="CHEBI:18420"/>
    </cofactor>
</comment>
<keyword evidence="11 12" id="KW-1208">Phospholipid metabolism</keyword>
<keyword evidence="7 12" id="KW-1133">Transmembrane helix</keyword>
<keyword evidence="9 12" id="KW-0472">Membrane</keyword>
<keyword evidence="3 12" id="KW-0444">Lipid biosynthesis</keyword>
<dbReference type="Gene3D" id="1.20.120.1780">
    <property type="entry name" value="UbiA prenyltransferase"/>
    <property type="match status" value="1"/>
</dbReference>
<dbReference type="RefSeq" id="WP_173569913.1">
    <property type="nucleotide sequence ID" value="NZ_AP018929.1"/>
</dbReference>
<protein>
    <recommendedName>
        <fullName evidence="12">Digeranylgeranylglyceryl phosphate synthase</fullName>
        <shortName evidence="12">DGGGP synthase</shortName>
        <shortName evidence="12">DGGGPS</shortName>
        <ecNumber evidence="12">2.5.1.42</ecNumber>
    </recommendedName>
    <alternativeName>
        <fullName evidence="12">(S)-2,3-di-O-geranylgeranylglyceryl phosphate synthase</fullName>
    </alternativeName>
    <alternativeName>
        <fullName evidence="12">Geranylgeranylglycerol-phosphate geranylgeranyltransferase</fullName>
    </alternativeName>
</protein>
<evidence type="ECO:0000256" key="7">
    <source>
        <dbReference type="ARBA" id="ARBA00022989"/>
    </source>
</evidence>
<dbReference type="OrthoDB" id="11851at2157"/>
<evidence type="ECO:0000256" key="4">
    <source>
        <dbReference type="ARBA" id="ARBA00022679"/>
    </source>
</evidence>
<dbReference type="PANTHER" id="PTHR42723">
    <property type="entry name" value="CHLOROPHYLL SYNTHASE"/>
    <property type="match status" value="1"/>
</dbReference>
<proteinExistence type="inferred from homology"/>
<evidence type="ECO:0000313" key="13">
    <source>
        <dbReference type="EMBL" id="BBG24003.1"/>
    </source>
</evidence>
<dbReference type="GO" id="GO:0047295">
    <property type="term" value="F:geranylgeranylglycerol-phosphate geranylgeranyltransferase activity"/>
    <property type="evidence" value="ECO:0007669"/>
    <property type="project" value="UniProtKB-UniRule"/>
</dbReference>
<keyword evidence="6 12" id="KW-0460">Magnesium</keyword>
<feature type="transmembrane region" description="Helical" evidence="12">
    <location>
        <begin position="259"/>
        <end position="277"/>
    </location>
</feature>
<evidence type="ECO:0000256" key="11">
    <source>
        <dbReference type="ARBA" id="ARBA00023264"/>
    </source>
</evidence>
<keyword evidence="15" id="KW-1185">Reference proteome</keyword>
<dbReference type="InterPro" id="IPR000537">
    <property type="entry name" value="UbiA_prenyltransferase"/>
</dbReference>
<feature type="transmembrane region" description="Helical" evidence="12">
    <location>
        <begin position="133"/>
        <end position="150"/>
    </location>
</feature>
<keyword evidence="2 12" id="KW-1003">Cell membrane</keyword>
<comment type="function">
    <text evidence="12">Prenyltransferase that catalyzes the transfer of the geranylgeranyl moiety of geranylgeranyl diphosphate (GGPP) to the C2 hydroxyl of (S)-3-O-geranylgeranylglyceryl phosphate (GGGP). This reaction is the second ether-bond-formation step in the biosynthesis of archaeal membrane lipids.</text>
</comment>
<feature type="transmembrane region" description="Helical" evidence="12">
    <location>
        <begin position="12"/>
        <end position="34"/>
    </location>
</feature>
<dbReference type="EMBL" id="AP018929">
    <property type="protein sequence ID" value="BBG24003.1"/>
    <property type="molecule type" value="Genomic_DNA"/>
</dbReference>
<reference evidence="13 15" key="2">
    <citation type="journal article" date="2020" name="Int. J. Syst. Evol. Microbiol.">
        <title>Sulfuracidifex tepidarius gen. nov., sp. nov. and transfer of Sulfolobus metallicus Huber and Stetter 1992 to the genus Sulfuracidifex as Sulfuracidifex metallicus comb. nov.</title>
        <authorList>
            <person name="Itoh T."/>
            <person name="Miura T."/>
            <person name="Sakai H.D."/>
            <person name="Kato S."/>
            <person name="Ohkuma M."/>
            <person name="Takashina T."/>
        </authorList>
    </citation>
    <scope>NUCLEOTIDE SEQUENCE [LARGE SCALE GENOMIC DNA]</scope>
    <source>
        <strain evidence="13 15">IC-006</strain>
        <strain evidence="14">IC-007</strain>
    </source>
</reference>
<evidence type="ECO:0000256" key="3">
    <source>
        <dbReference type="ARBA" id="ARBA00022516"/>
    </source>
</evidence>
<evidence type="ECO:0000256" key="10">
    <source>
        <dbReference type="ARBA" id="ARBA00023209"/>
    </source>
</evidence>
<dbReference type="STRING" id="1294262.GCA_001316085_01273"/>
<dbReference type="GeneID" id="41717622"/>
<evidence type="ECO:0000313" key="15">
    <source>
        <dbReference type="Proteomes" id="UP000322983"/>
    </source>
</evidence>
<dbReference type="GO" id="GO:0046474">
    <property type="term" value="P:glycerophospholipid biosynthetic process"/>
    <property type="evidence" value="ECO:0007669"/>
    <property type="project" value="UniProtKB-UniRule"/>
</dbReference>
<dbReference type="GO" id="GO:0000287">
    <property type="term" value="F:magnesium ion binding"/>
    <property type="evidence" value="ECO:0007669"/>
    <property type="project" value="UniProtKB-UniRule"/>
</dbReference>
<dbReference type="AlphaFoldDB" id="A0A510DUV0"/>
<comment type="pathway">
    <text evidence="12">Membrane lipid metabolism; glycerophospholipid metabolism.</text>
</comment>
<evidence type="ECO:0000256" key="8">
    <source>
        <dbReference type="ARBA" id="ARBA00023098"/>
    </source>
</evidence>
<dbReference type="HAMAP" id="MF_01286">
    <property type="entry name" value="DGGGP_synth"/>
    <property type="match status" value="1"/>
</dbReference>
<gene>
    <name evidence="13" type="ORF">IC006_1304</name>
    <name evidence="14" type="ORF">IC007_1279</name>
</gene>
<dbReference type="Proteomes" id="UP000322983">
    <property type="component" value="Chromosome"/>
</dbReference>
<comment type="similarity">
    <text evidence="12">Belongs to the UbiA prenyltransferase family. DGGGP synthase subfamily.</text>
</comment>
<feature type="transmembrane region" description="Helical" evidence="12">
    <location>
        <begin position="156"/>
        <end position="176"/>
    </location>
</feature>
<organism evidence="13 15">
    <name type="scientific">Sulfuracidifex tepidarius</name>
    <dbReference type="NCBI Taxonomy" id="1294262"/>
    <lineage>
        <taxon>Archaea</taxon>
        <taxon>Thermoproteota</taxon>
        <taxon>Thermoprotei</taxon>
        <taxon>Sulfolobales</taxon>
        <taxon>Sulfolobaceae</taxon>
        <taxon>Sulfuracidifex</taxon>
    </lineage>
</organism>
<feature type="transmembrane region" description="Helical" evidence="12">
    <location>
        <begin position="202"/>
        <end position="221"/>
    </location>
</feature>
<dbReference type="KEGG" id="step:IC006_1304"/>
<dbReference type="InterPro" id="IPR044878">
    <property type="entry name" value="UbiA_sf"/>
</dbReference>
<dbReference type="InterPro" id="IPR023547">
    <property type="entry name" value="DGGGP_synth"/>
</dbReference>
<evidence type="ECO:0000256" key="12">
    <source>
        <dbReference type="HAMAP-Rule" id="MF_01286"/>
    </source>
</evidence>
<dbReference type="EMBL" id="AP018930">
    <property type="protein sequence ID" value="BBG26758.1"/>
    <property type="molecule type" value="Genomic_DNA"/>
</dbReference>
<keyword evidence="5 12" id="KW-0812">Transmembrane</keyword>
<comment type="catalytic activity">
    <reaction evidence="12">
        <text>sn-3-O-(geranylgeranyl)glycerol 1-phosphate + (2E,6E,10E)-geranylgeranyl diphosphate = 2,3-bis-O-(geranylgeranyl)-sn-glycerol 1-phosphate + diphosphate</text>
        <dbReference type="Rhea" id="RHEA:18109"/>
        <dbReference type="ChEBI" id="CHEBI:33019"/>
        <dbReference type="ChEBI" id="CHEBI:57677"/>
        <dbReference type="ChEBI" id="CHEBI:58756"/>
        <dbReference type="ChEBI" id="CHEBI:58837"/>
        <dbReference type="EC" id="2.5.1.42"/>
    </reaction>
</comment>
<dbReference type="EC" id="2.5.1.42" evidence="12"/>
<evidence type="ECO:0000256" key="6">
    <source>
        <dbReference type="ARBA" id="ARBA00022842"/>
    </source>
</evidence>
<accession>A0A510DUV0</accession>
<name>A0A510DUV0_9CREN</name>
<keyword evidence="4 12" id="KW-0808">Transferase</keyword>
<evidence type="ECO:0000256" key="2">
    <source>
        <dbReference type="ARBA" id="ARBA00022475"/>
    </source>
</evidence>
<dbReference type="UniPathway" id="UPA00940"/>
<dbReference type="Proteomes" id="UP000325030">
    <property type="component" value="Chromosome"/>
</dbReference>
<dbReference type="CDD" id="cd13961">
    <property type="entry name" value="PT_UbiA_DGGGPS"/>
    <property type="match status" value="1"/>
</dbReference>
<keyword evidence="8 12" id="KW-0443">Lipid metabolism</keyword>
<dbReference type="PANTHER" id="PTHR42723:SF1">
    <property type="entry name" value="CHLOROPHYLL SYNTHASE, CHLOROPLASTIC"/>
    <property type="match status" value="1"/>
</dbReference>
<sequence>MDLKALLRLVRIHNVIGAMLGDLMGYLVSSFWNIDPFKVVVSMAVVGLVAAGGYVINDYFDIEIDRINKPDRPLPSGKISERTAMVLALGMFVLGDAFSIMLGPLPLALALFTSIMLYFYAKDLKKTGVPGNLTVALTNGLSIFYGGAAFMEGEWFIRVVLPSFYSFFLTLVREFVKGIEDYEGDKANNVRTLAVTSGVEKAWTISKTFLVLVLVISPLPIFFGFNFIYLAILVLAFIPSVIISIMQKPSISSASKARGYLKISMLTGILAFLFGSIPIPEAYLLQFSFQILLLLPSNLH</sequence>
<keyword evidence="10 12" id="KW-0594">Phospholipid biosynthesis</keyword>
<feature type="transmembrane region" description="Helical" evidence="12">
    <location>
        <begin position="104"/>
        <end position="121"/>
    </location>
</feature>
<dbReference type="Gene3D" id="1.10.357.140">
    <property type="entry name" value="UbiA prenyltransferase"/>
    <property type="match status" value="1"/>
</dbReference>
<feature type="transmembrane region" description="Helical" evidence="12">
    <location>
        <begin position="40"/>
        <end position="60"/>
    </location>
</feature>
<accession>A0A510E3W6</accession>
<reference evidence="16" key="1">
    <citation type="submission" date="2018-09" db="EMBL/GenBank/DDBJ databases">
        <title>Complete Genome Sequencing of Sulfolobus sp. JCM 16834.</title>
        <authorList>
            <person name="Kato S."/>
            <person name="Itoh T."/>
            <person name="Ohkuma M."/>
        </authorList>
    </citation>
    <scope>NUCLEOTIDE SEQUENCE [LARGE SCALE GENOMIC DNA]</scope>
    <source>
        <strain evidence="16">IC-007</strain>
    </source>
</reference>
<evidence type="ECO:0000256" key="9">
    <source>
        <dbReference type="ARBA" id="ARBA00023136"/>
    </source>
</evidence>
<comment type="subcellular location">
    <subcellularLocation>
        <location evidence="1 12">Cell membrane</location>
        <topology evidence="1 12">Multi-pass membrane protein</topology>
    </subcellularLocation>
</comment>
<evidence type="ECO:0000256" key="1">
    <source>
        <dbReference type="ARBA" id="ARBA00004651"/>
    </source>
</evidence>
<dbReference type="GO" id="GO:0005886">
    <property type="term" value="C:plasma membrane"/>
    <property type="evidence" value="ECO:0007669"/>
    <property type="project" value="UniProtKB-SubCell"/>
</dbReference>
<dbReference type="InterPro" id="IPR050475">
    <property type="entry name" value="Prenyltransferase_related"/>
</dbReference>